<keyword evidence="2" id="KW-0472">Membrane</keyword>
<gene>
    <name evidence="3" type="ORF">CONLIGDRAFT_685429</name>
</gene>
<keyword evidence="4" id="KW-1185">Reference proteome</keyword>
<dbReference type="OrthoDB" id="5224641at2759"/>
<accession>A0A1J7I9V0</accession>
<dbReference type="EMBL" id="KV875103">
    <property type="protein sequence ID" value="OIW24455.1"/>
    <property type="molecule type" value="Genomic_DNA"/>
</dbReference>
<keyword evidence="2" id="KW-0812">Transmembrane</keyword>
<evidence type="ECO:0000313" key="3">
    <source>
        <dbReference type="EMBL" id="OIW24455.1"/>
    </source>
</evidence>
<protein>
    <submittedName>
        <fullName evidence="3">Uncharacterized protein</fullName>
    </submittedName>
</protein>
<feature type="transmembrane region" description="Helical" evidence="2">
    <location>
        <begin position="148"/>
        <end position="168"/>
    </location>
</feature>
<evidence type="ECO:0000256" key="2">
    <source>
        <dbReference type="SAM" id="Phobius"/>
    </source>
</evidence>
<keyword evidence="2" id="KW-1133">Transmembrane helix</keyword>
<feature type="transmembrane region" description="Helical" evidence="2">
    <location>
        <begin position="53"/>
        <end position="72"/>
    </location>
</feature>
<name>A0A1J7I9V0_9PEZI</name>
<dbReference type="InParanoid" id="A0A1J7I9V0"/>
<feature type="transmembrane region" description="Helical" evidence="2">
    <location>
        <begin position="78"/>
        <end position="100"/>
    </location>
</feature>
<evidence type="ECO:0000256" key="1">
    <source>
        <dbReference type="SAM" id="MobiDB-lite"/>
    </source>
</evidence>
<proteinExistence type="predicted"/>
<dbReference type="Proteomes" id="UP000182658">
    <property type="component" value="Unassembled WGS sequence"/>
</dbReference>
<reference evidence="3 4" key="1">
    <citation type="submission" date="2016-10" db="EMBL/GenBank/DDBJ databases">
        <title>Draft genome sequence of Coniochaeta ligniaria NRRL30616, a lignocellulolytic fungus for bioabatement of inhibitors in plant biomass hydrolysates.</title>
        <authorList>
            <consortium name="DOE Joint Genome Institute"/>
            <person name="Jimenez D.J."/>
            <person name="Hector R.E."/>
            <person name="Riley R."/>
            <person name="Sun H."/>
            <person name="Grigoriev I.V."/>
            <person name="Van Elsas J.D."/>
            <person name="Nichols N.N."/>
        </authorList>
    </citation>
    <scope>NUCLEOTIDE SEQUENCE [LARGE SCALE GENOMIC DNA]</scope>
    <source>
        <strain evidence="3 4">NRRL 30616</strain>
    </source>
</reference>
<feature type="region of interest" description="Disordered" evidence="1">
    <location>
        <begin position="1"/>
        <end position="20"/>
    </location>
</feature>
<feature type="transmembrane region" description="Helical" evidence="2">
    <location>
        <begin position="180"/>
        <end position="204"/>
    </location>
</feature>
<dbReference type="AlphaFoldDB" id="A0A1J7I9V0"/>
<evidence type="ECO:0000313" key="4">
    <source>
        <dbReference type="Proteomes" id="UP000182658"/>
    </source>
</evidence>
<organism evidence="3 4">
    <name type="scientific">Coniochaeta ligniaria NRRL 30616</name>
    <dbReference type="NCBI Taxonomy" id="1408157"/>
    <lineage>
        <taxon>Eukaryota</taxon>
        <taxon>Fungi</taxon>
        <taxon>Dikarya</taxon>
        <taxon>Ascomycota</taxon>
        <taxon>Pezizomycotina</taxon>
        <taxon>Sordariomycetes</taxon>
        <taxon>Sordariomycetidae</taxon>
        <taxon>Coniochaetales</taxon>
        <taxon>Coniochaetaceae</taxon>
        <taxon>Coniochaeta</taxon>
    </lineage>
</organism>
<sequence length="247" mass="28073">MATPSPPAEQSQRPLNPEMVYRPLTPRSTDQLLGNDDDNDPPSYKIPITVVPVLRVLVAILASIDWILWAGQMNVADVFMILIFIELLFLFIWTLFLIAYKRSVLEHLCPGGGTSCQLGPLRCILGYPEDDHDGDEPPKKKKPLRLSWIVDLYFAVSLLVFSLVSHTWEWNRVWRIYQHIMVLLYFVVAFEFIIAIATFLSIVLKTKSVAIIIRAEQVDSSGPAYRIRLPQEQDVRALRGQQISVAA</sequence>